<evidence type="ECO:0000256" key="3">
    <source>
        <dbReference type="ARBA" id="ARBA00022597"/>
    </source>
</evidence>
<dbReference type="Gene3D" id="3.40.930.10">
    <property type="entry name" value="Mannitol-specific EII, Chain A"/>
    <property type="match status" value="1"/>
</dbReference>
<keyword evidence="4" id="KW-0808">Transferase</keyword>
<dbReference type="InterPro" id="IPR004715">
    <property type="entry name" value="PTS_IIA_fruc"/>
</dbReference>
<dbReference type="GO" id="GO:0016020">
    <property type="term" value="C:membrane"/>
    <property type="evidence" value="ECO:0007669"/>
    <property type="project" value="InterPro"/>
</dbReference>
<keyword evidence="3" id="KW-0762">Sugar transport</keyword>
<gene>
    <name evidence="7" type="ORF">EDC37_1116</name>
</gene>
<dbReference type="NCBIfam" id="TIGR00848">
    <property type="entry name" value="fruA"/>
    <property type="match status" value="1"/>
</dbReference>
<feature type="domain" description="PTS EIIA type-2" evidence="6">
    <location>
        <begin position="8"/>
        <end position="153"/>
    </location>
</feature>
<keyword evidence="5" id="KW-0598">Phosphotransferase system</keyword>
<dbReference type="SUPFAM" id="SSF55804">
    <property type="entry name" value="Phoshotransferase/anion transport protein"/>
    <property type="match status" value="1"/>
</dbReference>
<dbReference type="PROSITE" id="PS00372">
    <property type="entry name" value="PTS_EIIA_TYPE_2_HIS"/>
    <property type="match status" value="1"/>
</dbReference>
<keyword evidence="1" id="KW-0813">Transport</keyword>
<comment type="caution">
    <text evidence="7">The sequence shown here is derived from an EMBL/GenBank/DDBJ whole genome shotgun (WGS) entry which is preliminary data.</text>
</comment>
<dbReference type="AlphaFoldDB" id="A0A4R3K5U5"/>
<evidence type="ECO:0000256" key="5">
    <source>
        <dbReference type="ARBA" id="ARBA00022683"/>
    </source>
</evidence>
<dbReference type="PANTHER" id="PTHR47738">
    <property type="entry name" value="PTS SYSTEM FRUCTOSE-LIKE EIIA COMPONENT-RELATED"/>
    <property type="match status" value="1"/>
</dbReference>
<reference evidence="7 8" key="1">
    <citation type="submission" date="2019-03" db="EMBL/GenBank/DDBJ databases">
        <title>Genomic Encyclopedia of Type Strains, Phase IV (KMG-IV): sequencing the most valuable type-strain genomes for metagenomic binning, comparative biology and taxonomic classification.</title>
        <authorList>
            <person name="Goeker M."/>
        </authorList>
    </citation>
    <scope>NUCLEOTIDE SEQUENCE [LARGE SCALE GENOMIC DNA]</scope>
    <source>
        <strain evidence="7 8">DSM 20467</strain>
    </source>
</reference>
<evidence type="ECO:0000256" key="1">
    <source>
        <dbReference type="ARBA" id="ARBA00022448"/>
    </source>
</evidence>
<proteinExistence type="predicted"/>
<organism evidence="7 8">
    <name type="scientific">Pectinatus cerevisiiphilus</name>
    <dbReference type="NCBI Taxonomy" id="86956"/>
    <lineage>
        <taxon>Bacteria</taxon>
        <taxon>Bacillati</taxon>
        <taxon>Bacillota</taxon>
        <taxon>Negativicutes</taxon>
        <taxon>Selenomonadales</taxon>
        <taxon>Selenomonadaceae</taxon>
        <taxon>Pectinatus</taxon>
    </lineage>
</organism>
<dbReference type="PANTHER" id="PTHR47738:SF2">
    <property type="entry name" value="PTS SYSTEM FRUCTOSE-LIKE EIIA COMPONENT"/>
    <property type="match status" value="1"/>
</dbReference>
<evidence type="ECO:0000256" key="4">
    <source>
        <dbReference type="ARBA" id="ARBA00022679"/>
    </source>
</evidence>
<evidence type="ECO:0000313" key="8">
    <source>
        <dbReference type="Proteomes" id="UP000295188"/>
    </source>
</evidence>
<dbReference type="InterPro" id="IPR051541">
    <property type="entry name" value="PTS_SugarTrans_NitroReg"/>
</dbReference>
<evidence type="ECO:0000256" key="2">
    <source>
        <dbReference type="ARBA" id="ARBA00022553"/>
    </source>
</evidence>
<sequence>MNNIKIKNIFNENLIDLNMNAINKKEAIEVLTEHLYHEGYIINKDIFIKDVYFRENEGQTGLGNHVAIPHGKSDAVKITSIAFGRTQNDLVWESPDNKPVHVVILFAVRNVDKTTVHLKLLSQVAMALADDDTLDKLLVTNSKVEIIELLSQEMNKS</sequence>
<evidence type="ECO:0000313" key="7">
    <source>
        <dbReference type="EMBL" id="TCS78149.1"/>
    </source>
</evidence>
<keyword evidence="8" id="KW-1185">Reference proteome</keyword>
<protein>
    <recommendedName>
        <fullName evidence="6">PTS EIIA type-2 domain-containing protein</fullName>
    </recommendedName>
</protein>
<dbReference type="EMBL" id="SMAA01000011">
    <property type="protein sequence ID" value="TCS78149.1"/>
    <property type="molecule type" value="Genomic_DNA"/>
</dbReference>
<dbReference type="InterPro" id="IPR002178">
    <property type="entry name" value="PTS_EIIA_type-2_dom"/>
</dbReference>
<dbReference type="Proteomes" id="UP000295188">
    <property type="component" value="Unassembled WGS sequence"/>
</dbReference>
<dbReference type="PROSITE" id="PS51094">
    <property type="entry name" value="PTS_EIIA_TYPE_2"/>
    <property type="match status" value="1"/>
</dbReference>
<dbReference type="GO" id="GO:0008982">
    <property type="term" value="F:protein-N(PI)-phosphohistidine-sugar phosphotransferase activity"/>
    <property type="evidence" value="ECO:0007669"/>
    <property type="project" value="InterPro"/>
</dbReference>
<name>A0A4R3K5U5_9FIRM</name>
<dbReference type="CDD" id="cd00211">
    <property type="entry name" value="PTS_IIA_fru"/>
    <property type="match status" value="1"/>
</dbReference>
<dbReference type="InterPro" id="IPR016152">
    <property type="entry name" value="PTrfase/Anion_transptr"/>
</dbReference>
<dbReference type="RefSeq" id="WP_165874487.1">
    <property type="nucleotide sequence ID" value="NZ_SMAA01000011.1"/>
</dbReference>
<evidence type="ECO:0000259" key="6">
    <source>
        <dbReference type="PROSITE" id="PS51094"/>
    </source>
</evidence>
<accession>A0A4R3K5U5</accession>
<keyword evidence="2" id="KW-0597">Phosphoprotein</keyword>
<dbReference type="GO" id="GO:0009401">
    <property type="term" value="P:phosphoenolpyruvate-dependent sugar phosphotransferase system"/>
    <property type="evidence" value="ECO:0007669"/>
    <property type="project" value="UniProtKB-KW"/>
</dbReference>
<dbReference type="Pfam" id="PF00359">
    <property type="entry name" value="PTS_EIIA_2"/>
    <property type="match status" value="1"/>
</dbReference>